<sequence>MGALSPGYSWTLQDFNECMFNIVNIVKVALGWRQMEYDTWASYAWARFSARHYLRCLTEFIPIFNITFSMFMMSTRWPINTSDTDLYHVDPFSKLAAENISFKELYCS</sequence>
<name>A0ABQ7USD2_SOLTU</name>
<accession>A0ABQ7USD2</accession>
<organism evidence="1 2">
    <name type="scientific">Solanum tuberosum</name>
    <name type="common">Potato</name>
    <dbReference type="NCBI Taxonomy" id="4113"/>
    <lineage>
        <taxon>Eukaryota</taxon>
        <taxon>Viridiplantae</taxon>
        <taxon>Streptophyta</taxon>
        <taxon>Embryophyta</taxon>
        <taxon>Tracheophyta</taxon>
        <taxon>Spermatophyta</taxon>
        <taxon>Magnoliopsida</taxon>
        <taxon>eudicotyledons</taxon>
        <taxon>Gunneridae</taxon>
        <taxon>Pentapetalae</taxon>
        <taxon>asterids</taxon>
        <taxon>lamiids</taxon>
        <taxon>Solanales</taxon>
        <taxon>Solanaceae</taxon>
        <taxon>Solanoideae</taxon>
        <taxon>Solaneae</taxon>
        <taxon>Solanum</taxon>
    </lineage>
</organism>
<protein>
    <submittedName>
        <fullName evidence="1">Uncharacterized protein</fullName>
    </submittedName>
</protein>
<evidence type="ECO:0000313" key="2">
    <source>
        <dbReference type="Proteomes" id="UP000826656"/>
    </source>
</evidence>
<dbReference type="Proteomes" id="UP000826656">
    <property type="component" value="Unassembled WGS sequence"/>
</dbReference>
<proteinExistence type="predicted"/>
<comment type="caution">
    <text evidence="1">The sequence shown here is derived from an EMBL/GenBank/DDBJ whole genome shotgun (WGS) entry which is preliminary data.</text>
</comment>
<keyword evidence="2" id="KW-1185">Reference proteome</keyword>
<gene>
    <name evidence="1" type="ORF">KY290_024313</name>
</gene>
<evidence type="ECO:0000313" key="1">
    <source>
        <dbReference type="EMBL" id="KAH0754043.1"/>
    </source>
</evidence>
<dbReference type="EMBL" id="JAIVGD010000018">
    <property type="protein sequence ID" value="KAH0754043.1"/>
    <property type="molecule type" value="Genomic_DNA"/>
</dbReference>
<reference evidence="1 2" key="1">
    <citation type="journal article" date="2021" name="bioRxiv">
        <title>Chromosome-scale and haplotype-resolved genome assembly of a tetraploid potato cultivar.</title>
        <authorList>
            <person name="Sun H."/>
            <person name="Jiao W.-B."/>
            <person name="Krause K."/>
            <person name="Campoy J.A."/>
            <person name="Goel M."/>
            <person name="Folz-Donahue K."/>
            <person name="Kukat C."/>
            <person name="Huettel B."/>
            <person name="Schneeberger K."/>
        </authorList>
    </citation>
    <scope>NUCLEOTIDE SEQUENCE [LARGE SCALE GENOMIC DNA]</scope>
    <source>
        <strain evidence="1">SolTubOtavaFocal</strain>
        <tissue evidence="1">Leaves</tissue>
    </source>
</reference>